<evidence type="ECO:0000313" key="2">
    <source>
        <dbReference type="EMBL" id="KAK0632072.1"/>
    </source>
</evidence>
<feature type="compositionally biased region" description="Basic residues" evidence="1">
    <location>
        <begin position="24"/>
        <end position="39"/>
    </location>
</feature>
<feature type="compositionally biased region" description="Low complexity" evidence="1">
    <location>
        <begin position="40"/>
        <end position="52"/>
    </location>
</feature>
<comment type="caution">
    <text evidence="2">The sequence shown here is derived from an EMBL/GenBank/DDBJ whole genome shotgun (WGS) entry which is preliminary data.</text>
</comment>
<accession>A0AA39XDQ2</accession>
<feature type="compositionally biased region" description="Polar residues" evidence="1">
    <location>
        <begin position="55"/>
        <end position="69"/>
    </location>
</feature>
<dbReference type="Proteomes" id="UP001175000">
    <property type="component" value="Unassembled WGS sequence"/>
</dbReference>
<evidence type="ECO:0000313" key="3">
    <source>
        <dbReference type="Proteomes" id="UP001175000"/>
    </source>
</evidence>
<reference evidence="2" key="1">
    <citation type="submission" date="2023-06" db="EMBL/GenBank/DDBJ databases">
        <title>Genome-scale phylogeny and comparative genomics of the fungal order Sordariales.</title>
        <authorList>
            <consortium name="Lawrence Berkeley National Laboratory"/>
            <person name="Hensen N."/>
            <person name="Bonometti L."/>
            <person name="Westerberg I."/>
            <person name="Brannstrom I.O."/>
            <person name="Guillou S."/>
            <person name="Cros-Aarteil S."/>
            <person name="Calhoun S."/>
            <person name="Haridas S."/>
            <person name="Kuo A."/>
            <person name="Mondo S."/>
            <person name="Pangilinan J."/>
            <person name="Riley R."/>
            <person name="Labutti K."/>
            <person name="Andreopoulos B."/>
            <person name="Lipzen A."/>
            <person name="Chen C."/>
            <person name="Yanf M."/>
            <person name="Daum C."/>
            <person name="Ng V."/>
            <person name="Clum A."/>
            <person name="Steindorff A."/>
            <person name="Ohm R."/>
            <person name="Martin F."/>
            <person name="Silar P."/>
            <person name="Natvig D."/>
            <person name="Lalanne C."/>
            <person name="Gautier V."/>
            <person name="Ament-Velasquez S.L."/>
            <person name="Kruys A."/>
            <person name="Hutchinson M.I."/>
            <person name="Powell A.J."/>
            <person name="Barry K."/>
            <person name="Miller A.N."/>
            <person name="Grigoriev I.V."/>
            <person name="Debuchy R."/>
            <person name="Gladieux P."/>
            <person name="Thoren M.H."/>
            <person name="Johannesson H."/>
        </authorList>
    </citation>
    <scope>NUCLEOTIDE SEQUENCE</scope>
    <source>
        <strain evidence="2">CBS 606.72</strain>
    </source>
</reference>
<dbReference type="EMBL" id="JAULSU010000001">
    <property type="protein sequence ID" value="KAK0632072.1"/>
    <property type="molecule type" value="Genomic_DNA"/>
</dbReference>
<feature type="compositionally biased region" description="Basic and acidic residues" evidence="1">
    <location>
        <begin position="1"/>
        <end position="14"/>
    </location>
</feature>
<gene>
    <name evidence="2" type="ORF">B0T14DRAFT_503208</name>
</gene>
<dbReference type="AlphaFoldDB" id="A0AA39XDQ2"/>
<evidence type="ECO:0000256" key="1">
    <source>
        <dbReference type="SAM" id="MobiDB-lite"/>
    </source>
</evidence>
<name>A0AA39XDQ2_9PEZI</name>
<organism evidence="2 3">
    <name type="scientific">Immersiella caudata</name>
    <dbReference type="NCBI Taxonomy" id="314043"/>
    <lineage>
        <taxon>Eukaryota</taxon>
        <taxon>Fungi</taxon>
        <taxon>Dikarya</taxon>
        <taxon>Ascomycota</taxon>
        <taxon>Pezizomycotina</taxon>
        <taxon>Sordariomycetes</taxon>
        <taxon>Sordariomycetidae</taxon>
        <taxon>Sordariales</taxon>
        <taxon>Lasiosphaeriaceae</taxon>
        <taxon>Immersiella</taxon>
    </lineage>
</organism>
<feature type="region of interest" description="Disordered" evidence="1">
    <location>
        <begin position="1"/>
        <end position="113"/>
    </location>
</feature>
<proteinExistence type="predicted"/>
<sequence>MLTVPKDEGTRDGATDGAENGWHQGRHRGRHQGRGRRTSLSKPTSTAASAKSSQRHLTTTNRDATNQDLQPHPNPSPRLQSRHAAASRPTPHKTSATNPAPPRPQTLNPTTHP</sequence>
<protein>
    <submittedName>
        <fullName evidence="2">Uncharacterized protein</fullName>
    </submittedName>
</protein>
<keyword evidence="3" id="KW-1185">Reference proteome</keyword>